<dbReference type="InterPro" id="IPR036873">
    <property type="entry name" value="Rhodanese-like_dom_sf"/>
</dbReference>
<dbReference type="Proteomes" id="UP000886687">
    <property type="component" value="Unassembled WGS sequence"/>
</dbReference>
<feature type="signal peptide" evidence="1">
    <location>
        <begin position="1"/>
        <end position="22"/>
    </location>
</feature>
<dbReference type="PROSITE" id="PS50206">
    <property type="entry name" value="RHODANESE_3"/>
    <property type="match status" value="1"/>
</dbReference>
<evidence type="ECO:0000313" key="4">
    <source>
        <dbReference type="Proteomes" id="UP000886687"/>
    </source>
</evidence>
<evidence type="ECO:0000259" key="2">
    <source>
        <dbReference type="PROSITE" id="PS50206"/>
    </source>
</evidence>
<name>A0A9E4K8U3_9GAMM</name>
<dbReference type="SUPFAM" id="SSF52821">
    <property type="entry name" value="Rhodanese/Cell cycle control phosphatase"/>
    <property type="match status" value="1"/>
</dbReference>
<dbReference type="Pfam" id="PF00581">
    <property type="entry name" value="Rhodanese"/>
    <property type="match status" value="1"/>
</dbReference>
<keyword evidence="1" id="KW-0732">Signal</keyword>
<dbReference type="CDD" id="cd00158">
    <property type="entry name" value="RHOD"/>
    <property type="match status" value="1"/>
</dbReference>
<dbReference type="Gene3D" id="3.40.250.10">
    <property type="entry name" value="Rhodanese-like domain"/>
    <property type="match status" value="1"/>
</dbReference>
<feature type="chain" id="PRO_5039337351" evidence="1">
    <location>
        <begin position="23"/>
        <end position="243"/>
    </location>
</feature>
<evidence type="ECO:0000256" key="1">
    <source>
        <dbReference type="SAM" id="SignalP"/>
    </source>
</evidence>
<organism evidence="3 4">
    <name type="scientific">Candidatus Thiodiazotropha lotti</name>
    <dbReference type="NCBI Taxonomy" id="2792787"/>
    <lineage>
        <taxon>Bacteria</taxon>
        <taxon>Pseudomonadati</taxon>
        <taxon>Pseudomonadota</taxon>
        <taxon>Gammaproteobacteria</taxon>
        <taxon>Chromatiales</taxon>
        <taxon>Sedimenticolaceae</taxon>
        <taxon>Candidatus Thiodiazotropha</taxon>
    </lineage>
</organism>
<comment type="caution">
    <text evidence="3">The sequence shown here is derived from an EMBL/GenBank/DDBJ whole genome shotgun (WGS) entry which is preliminary data.</text>
</comment>
<dbReference type="AlphaFoldDB" id="A0A9E4K8U3"/>
<proteinExistence type="predicted"/>
<reference evidence="3" key="1">
    <citation type="journal article" date="2021" name="Proc. Natl. Acad. Sci. U.S.A.">
        <title>Global biogeography of chemosynthetic symbionts reveals both localized and globally distributed symbiont groups. .</title>
        <authorList>
            <person name="Osvatic J.T."/>
            <person name="Wilkins L.G.E."/>
            <person name="Leibrecht L."/>
            <person name="Leray M."/>
            <person name="Zauner S."/>
            <person name="Polzin J."/>
            <person name="Camacho Y."/>
            <person name="Gros O."/>
            <person name="van Gils J.A."/>
            <person name="Eisen J.A."/>
            <person name="Petersen J.M."/>
            <person name="Yuen B."/>
        </authorList>
    </citation>
    <scope>NUCLEOTIDE SEQUENCE</scope>
    <source>
        <strain evidence="3">MAGL173</strain>
    </source>
</reference>
<evidence type="ECO:0000313" key="3">
    <source>
        <dbReference type="EMBL" id="MCG7941272.1"/>
    </source>
</evidence>
<protein>
    <submittedName>
        <fullName evidence="3">Rhodanese-like domain-containing protein</fullName>
    </submittedName>
</protein>
<sequence length="243" mass="27033">MNRCVNLICRILLMLSPLVAVADETAEAKQGDDLAVKLSSEKPFTFVIHEGRSIRVQRIQDPEYQLKGYYAKTARKCPPFCLQPMQVDPRVATIGEIELFDFMEGELRDKTGLLIDARTAEWFNRGTIPGSINLPFTQLSKPGTAEMEQALLLFGARPRVDVGAISLKLEELGLLGDGEKTEKWDFSNAKSLVLWCNGPECGQSPRAIKGLLKVGYPADKIAYYRGGMQLWQLWGLTTVVPGE</sequence>
<dbReference type="EMBL" id="JAEPDI010000024">
    <property type="protein sequence ID" value="MCG7941272.1"/>
    <property type="molecule type" value="Genomic_DNA"/>
</dbReference>
<dbReference type="InterPro" id="IPR001763">
    <property type="entry name" value="Rhodanese-like_dom"/>
</dbReference>
<gene>
    <name evidence="3" type="ORF">JAZ04_20770</name>
</gene>
<accession>A0A9E4K8U3</accession>
<dbReference type="SMART" id="SM00450">
    <property type="entry name" value="RHOD"/>
    <property type="match status" value="1"/>
</dbReference>
<feature type="domain" description="Rhodanese" evidence="2">
    <location>
        <begin position="108"/>
        <end position="240"/>
    </location>
</feature>